<accession>A0A8X6H293</accession>
<dbReference type="EMBL" id="BMAO01036892">
    <property type="protein sequence ID" value="GFR13805.1"/>
    <property type="molecule type" value="Genomic_DNA"/>
</dbReference>
<dbReference type="AlphaFoldDB" id="A0A8X6H293"/>
<dbReference type="Proteomes" id="UP000887116">
    <property type="component" value="Unassembled WGS sequence"/>
</dbReference>
<name>A0A8X6H293_TRICU</name>
<reference evidence="1" key="1">
    <citation type="submission" date="2020-07" db="EMBL/GenBank/DDBJ databases">
        <title>Multicomponent nature underlies the extraordinary mechanical properties of spider dragline silk.</title>
        <authorList>
            <person name="Kono N."/>
            <person name="Nakamura H."/>
            <person name="Mori M."/>
            <person name="Yoshida Y."/>
            <person name="Ohtoshi R."/>
            <person name="Malay A.D."/>
            <person name="Moran D.A.P."/>
            <person name="Tomita M."/>
            <person name="Numata K."/>
            <person name="Arakawa K."/>
        </authorList>
    </citation>
    <scope>NUCLEOTIDE SEQUENCE</scope>
</reference>
<comment type="caution">
    <text evidence="1">The sequence shown here is derived from an EMBL/GenBank/DDBJ whole genome shotgun (WGS) entry which is preliminary data.</text>
</comment>
<proteinExistence type="predicted"/>
<keyword evidence="2" id="KW-1185">Reference proteome</keyword>
<gene>
    <name evidence="1" type="ORF">TNCT_243871</name>
</gene>
<evidence type="ECO:0000313" key="1">
    <source>
        <dbReference type="EMBL" id="GFR13805.1"/>
    </source>
</evidence>
<evidence type="ECO:0000313" key="2">
    <source>
        <dbReference type="Proteomes" id="UP000887116"/>
    </source>
</evidence>
<protein>
    <submittedName>
        <fullName evidence="1">Uncharacterized protein</fullName>
    </submittedName>
</protein>
<sequence>MAWGDWAKSEEKKVMSKIWVFVYRNANDNHIIAVTEEFSDEFAPLRRLGRLVLRNKGQGRTVALESAPTEQSCFSTSIIGQGVPGHFGKSPAIVAIHFQYIGHWPQVPANVRFGRPIRELTELRALAIAYIV</sequence>
<organism evidence="1 2">
    <name type="scientific">Trichonephila clavata</name>
    <name type="common">Joro spider</name>
    <name type="synonym">Nephila clavata</name>
    <dbReference type="NCBI Taxonomy" id="2740835"/>
    <lineage>
        <taxon>Eukaryota</taxon>
        <taxon>Metazoa</taxon>
        <taxon>Ecdysozoa</taxon>
        <taxon>Arthropoda</taxon>
        <taxon>Chelicerata</taxon>
        <taxon>Arachnida</taxon>
        <taxon>Araneae</taxon>
        <taxon>Araneomorphae</taxon>
        <taxon>Entelegynae</taxon>
        <taxon>Araneoidea</taxon>
        <taxon>Nephilidae</taxon>
        <taxon>Trichonephila</taxon>
    </lineage>
</organism>